<dbReference type="CDD" id="cd07153">
    <property type="entry name" value="Fur_like"/>
    <property type="match status" value="1"/>
</dbReference>
<dbReference type="AlphaFoldDB" id="A0A174GYJ5"/>
<accession>A0A174GYJ5</accession>
<gene>
    <name evidence="8" type="ORF">DWX93_04530</name>
</gene>
<reference evidence="8 9" key="1">
    <citation type="submission" date="2018-08" db="EMBL/GenBank/DDBJ databases">
        <title>A genome reference for cultivated species of the human gut microbiota.</title>
        <authorList>
            <person name="Zou Y."/>
            <person name="Xue W."/>
            <person name="Luo G."/>
        </authorList>
    </citation>
    <scope>NUCLEOTIDE SEQUENCE [LARGE SCALE GENOMIC DNA]</scope>
    <source>
        <strain evidence="8 9">AF22-12AC</strain>
    </source>
</reference>
<feature type="binding site" evidence="7">
    <location>
        <position position="90"/>
    </location>
    <ligand>
        <name>Zn(2+)</name>
        <dbReference type="ChEBI" id="CHEBI:29105"/>
    </ligand>
</feature>
<dbReference type="PANTHER" id="PTHR33202:SF6">
    <property type="entry name" value="ZINC UPTAKE REGULATION PROTEIN"/>
    <property type="match status" value="1"/>
</dbReference>
<evidence type="ECO:0000256" key="4">
    <source>
        <dbReference type="ARBA" id="ARBA00023015"/>
    </source>
</evidence>
<dbReference type="PANTHER" id="PTHR33202">
    <property type="entry name" value="ZINC UPTAKE REGULATION PROTEIN"/>
    <property type="match status" value="1"/>
</dbReference>
<proteinExistence type="inferred from homology"/>
<organism evidence="8 9">
    <name type="scientific">Roseburia hominis</name>
    <dbReference type="NCBI Taxonomy" id="301301"/>
    <lineage>
        <taxon>Bacteria</taxon>
        <taxon>Bacillati</taxon>
        <taxon>Bacillota</taxon>
        <taxon>Clostridia</taxon>
        <taxon>Lachnospirales</taxon>
        <taxon>Lachnospiraceae</taxon>
        <taxon>Roseburia</taxon>
    </lineage>
</organism>
<dbReference type="EMBL" id="QRVL01000001">
    <property type="protein sequence ID" value="RGS42578.1"/>
    <property type="molecule type" value="Genomic_DNA"/>
</dbReference>
<dbReference type="GO" id="GO:1900376">
    <property type="term" value="P:regulation of secondary metabolite biosynthetic process"/>
    <property type="evidence" value="ECO:0007669"/>
    <property type="project" value="TreeGrafter"/>
</dbReference>
<dbReference type="Proteomes" id="UP000266172">
    <property type="component" value="Unassembled WGS sequence"/>
</dbReference>
<dbReference type="InterPro" id="IPR002481">
    <property type="entry name" value="FUR"/>
</dbReference>
<dbReference type="GO" id="GO:0000976">
    <property type="term" value="F:transcription cis-regulatory region binding"/>
    <property type="evidence" value="ECO:0007669"/>
    <property type="project" value="TreeGrafter"/>
</dbReference>
<dbReference type="InterPro" id="IPR036390">
    <property type="entry name" value="WH_DNA-bd_sf"/>
</dbReference>
<evidence type="ECO:0000256" key="2">
    <source>
        <dbReference type="ARBA" id="ARBA00022491"/>
    </source>
</evidence>
<dbReference type="Gene3D" id="1.10.10.10">
    <property type="entry name" value="Winged helix-like DNA-binding domain superfamily/Winged helix DNA-binding domain"/>
    <property type="match status" value="1"/>
</dbReference>
<dbReference type="Gene3D" id="3.30.1490.190">
    <property type="match status" value="1"/>
</dbReference>
<evidence type="ECO:0000256" key="7">
    <source>
        <dbReference type="PIRSR" id="PIRSR602481-1"/>
    </source>
</evidence>
<protein>
    <submittedName>
        <fullName evidence="8">Transcriptional repressor</fullName>
    </submittedName>
</protein>
<keyword evidence="2" id="KW-0678">Repressor</keyword>
<evidence type="ECO:0000256" key="1">
    <source>
        <dbReference type="ARBA" id="ARBA00007957"/>
    </source>
</evidence>
<dbReference type="GO" id="GO:0005829">
    <property type="term" value="C:cytosol"/>
    <property type="evidence" value="ECO:0007669"/>
    <property type="project" value="TreeGrafter"/>
</dbReference>
<sequence length="136" mass="15371">MAGSGYATNSRRKILDFLKSNSDRTVTAADIDQYLKRNGDAVNITTIYRYLDKLATDGTVMKYVAEAGGKAVYQYVELGQHCEEHLHLKCVKCGCIIHLDCGFMDEIAEHIQKDHGFQLQCKNSILYGICKDCRRE</sequence>
<dbReference type="Pfam" id="PF01475">
    <property type="entry name" value="FUR"/>
    <property type="match status" value="1"/>
</dbReference>
<dbReference type="GO" id="GO:0045892">
    <property type="term" value="P:negative regulation of DNA-templated transcription"/>
    <property type="evidence" value="ECO:0007669"/>
    <property type="project" value="TreeGrafter"/>
</dbReference>
<evidence type="ECO:0000313" key="8">
    <source>
        <dbReference type="EMBL" id="RGS42578.1"/>
    </source>
</evidence>
<keyword evidence="7" id="KW-0479">Metal-binding</keyword>
<comment type="caution">
    <text evidence="8">The sequence shown here is derived from an EMBL/GenBank/DDBJ whole genome shotgun (WGS) entry which is preliminary data.</text>
</comment>
<dbReference type="GO" id="GO:0003700">
    <property type="term" value="F:DNA-binding transcription factor activity"/>
    <property type="evidence" value="ECO:0007669"/>
    <property type="project" value="InterPro"/>
</dbReference>
<feature type="binding site" evidence="7">
    <location>
        <position position="93"/>
    </location>
    <ligand>
        <name>Zn(2+)</name>
        <dbReference type="ChEBI" id="CHEBI:29105"/>
    </ligand>
</feature>
<feature type="binding site" evidence="7">
    <location>
        <position position="133"/>
    </location>
    <ligand>
        <name>Zn(2+)</name>
        <dbReference type="ChEBI" id="CHEBI:29105"/>
    </ligand>
</feature>
<dbReference type="SUPFAM" id="SSF46785">
    <property type="entry name" value="Winged helix' DNA-binding domain"/>
    <property type="match status" value="1"/>
</dbReference>
<evidence type="ECO:0000256" key="3">
    <source>
        <dbReference type="ARBA" id="ARBA00022833"/>
    </source>
</evidence>
<dbReference type="InterPro" id="IPR043135">
    <property type="entry name" value="Fur_C"/>
</dbReference>
<evidence type="ECO:0000313" key="9">
    <source>
        <dbReference type="Proteomes" id="UP000266172"/>
    </source>
</evidence>
<name>A0A174GYJ5_9FIRM</name>
<evidence type="ECO:0000256" key="5">
    <source>
        <dbReference type="ARBA" id="ARBA00023125"/>
    </source>
</evidence>
<keyword evidence="5" id="KW-0238">DNA-binding</keyword>
<feature type="binding site" evidence="7">
    <location>
        <position position="130"/>
    </location>
    <ligand>
        <name>Zn(2+)</name>
        <dbReference type="ChEBI" id="CHEBI:29105"/>
    </ligand>
</feature>
<evidence type="ECO:0000256" key="6">
    <source>
        <dbReference type="ARBA" id="ARBA00023163"/>
    </source>
</evidence>
<keyword evidence="4" id="KW-0805">Transcription regulation</keyword>
<comment type="similarity">
    <text evidence="1">Belongs to the Fur family.</text>
</comment>
<keyword evidence="3 7" id="KW-0862">Zinc</keyword>
<dbReference type="InterPro" id="IPR036388">
    <property type="entry name" value="WH-like_DNA-bd_sf"/>
</dbReference>
<dbReference type="GO" id="GO:0008270">
    <property type="term" value="F:zinc ion binding"/>
    <property type="evidence" value="ECO:0007669"/>
    <property type="project" value="TreeGrafter"/>
</dbReference>
<comment type="cofactor">
    <cofactor evidence="7">
        <name>Zn(2+)</name>
        <dbReference type="ChEBI" id="CHEBI:29105"/>
    </cofactor>
    <text evidence="7">Binds 1 zinc ion per subunit.</text>
</comment>
<keyword evidence="6" id="KW-0804">Transcription</keyword>
<dbReference type="RefSeq" id="WP_055231975.1">
    <property type="nucleotide sequence ID" value="NZ_CAKMUY010000010.1"/>
</dbReference>